<dbReference type="InterPro" id="IPR027417">
    <property type="entry name" value="P-loop_NTPase"/>
</dbReference>
<protein>
    <recommendedName>
        <fullName evidence="3">Protein ImuA</fullName>
    </recommendedName>
</protein>
<sequence length="269" mass="27920">MTLVDDALREALDGPATAVTTTAARAAIDLADPLAPAEPTHAQRALLARSVLRRAELSARRAPGSTGEEKLLPVPDELADLLPFGGLQRGTAVVVDGSTSLLLALLSEASRTGAWTAMVGFPRLGVLAAAEAGIDLARVALVPSPGPDAAAAVAALLDGIDVVVVGPQAALTDADRRRLTSRARERGNLLVAAQPWAGAHVVLTVREGTWSGTDHGAGYLRRRRLTVQRSGRAGASRGIERQVELPLRGGAVKNPRQVEKTPPGLRLVG</sequence>
<gene>
    <name evidence="1" type="ORF">H9652_09560</name>
</gene>
<dbReference type="Proteomes" id="UP000641803">
    <property type="component" value="Unassembled WGS sequence"/>
</dbReference>
<reference evidence="1 2" key="1">
    <citation type="submission" date="2020-08" db="EMBL/GenBank/DDBJ databases">
        <title>A Genomic Blueprint of the Chicken Gut Microbiome.</title>
        <authorList>
            <person name="Gilroy R."/>
            <person name="Ravi A."/>
            <person name="Getino M."/>
            <person name="Pursley I."/>
            <person name="Horton D.L."/>
            <person name="Alikhan N.-F."/>
            <person name="Baker D."/>
            <person name="Gharbi K."/>
            <person name="Hall N."/>
            <person name="Watson M."/>
            <person name="Adriaenssens E.M."/>
            <person name="Foster-Nyarko E."/>
            <person name="Jarju S."/>
            <person name="Secka A."/>
            <person name="Antonio M."/>
            <person name="Oren A."/>
            <person name="Chaudhuri R."/>
            <person name="La Ragione R.M."/>
            <person name="Hildebrand F."/>
            <person name="Pallen M.J."/>
        </authorList>
    </citation>
    <scope>NUCLEOTIDE SEQUENCE [LARGE SCALE GENOMIC DNA]</scope>
    <source>
        <strain evidence="1 2">Sa4CUA1</strain>
    </source>
</reference>
<evidence type="ECO:0008006" key="3">
    <source>
        <dbReference type="Google" id="ProtNLM"/>
    </source>
</evidence>
<name>A0ABR8RS91_9CELL</name>
<dbReference type="Gene3D" id="3.40.50.300">
    <property type="entry name" value="P-loop containing nucleotide triphosphate hydrolases"/>
    <property type="match status" value="1"/>
</dbReference>
<evidence type="ECO:0000313" key="1">
    <source>
        <dbReference type="EMBL" id="MBD7950650.1"/>
    </source>
</evidence>
<dbReference type="RefSeq" id="WP_191796021.1">
    <property type="nucleotide sequence ID" value="NZ_JACSQQ010000013.1"/>
</dbReference>
<keyword evidence="2" id="KW-1185">Reference proteome</keyword>
<dbReference type="EMBL" id="JACSQQ010000013">
    <property type="protein sequence ID" value="MBD7950650.1"/>
    <property type="molecule type" value="Genomic_DNA"/>
</dbReference>
<proteinExistence type="predicted"/>
<evidence type="ECO:0000313" key="2">
    <source>
        <dbReference type="Proteomes" id="UP000641803"/>
    </source>
</evidence>
<comment type="caution">
    <text evidence="1">The sequence shown here is derived from an EMBL/GenBank/DDBJ whole genome shotgun (WGS) entry which is preliminary data.</text>
</comment>
<organism evidence="1 2">
    <name type="scientific">Oerskovia rustica</name>
    <dbReference type="NCBI Taxonomy" id="2762237"/>
    <lineage>
        <taxon>Bacteria</taxon>
        <taxon>Bacillati</taxon>
        <taxon>Actinomycetota</taxon>
        <taxon>Actinomycetes</taxon>
        <taxon>Micrococcales</taxon>
        <taxon>Cellulomonadaceae</taxon>
        <taxon>Oerskovia</taxon>
    </lineage>
</organism>
<accession>A0ABR8RS91</accession>